<accession>A0A9P8NUP5</accession>
<feature type="region of interest" description="Disordered" evidence="1">
    <location>
        <begin position="136"/>
        <end position="155"/>
    </location>
</feature>
<reference evidence="2" key="1">
    <citation type="journal article" date="2021" name="Open Biol.">
        <title>Shared evolutionary footprints suggest mitochondrial oxidative damage underlies multiple complex I losses in fungi.</title>
        <authorList>
            <person name="Schikora-Tamarit M.A."/>
            <person name="Marcet-Houben M."/>
            <person name="Nosek J."/>
            <person name="Gabaldon T."/>
        </authorList>
    </citation>
    <scope>NUCLEOTIDE SEQUENCE</scope>
    <source>
        <strain evidence="2">NCAIM Y.01608</strain>
    </source>
</reference>
<evidence type="ECO:0000256" key="1">
    <source>
        <dbReference type="SAM" id="MobiDB-lite"/>
    </source>
</evidence>
<comment type="caution">
    <text evidence="2">The sequence shown here is derived from an EMBL/GenBank/DDBJ whole genome shotgun (WGS) entry which is preliminary data.</text>
</comment>
<keyword evidence="3" id="KW-1185">Reference proteome</keyword>
<sequence>MHGKRSCVFQRVGGTDLGQILCRCEDCGQDSAEICESHCFVEVCVEKEKVYCEGSVKYHINEKQAVRSADFLLIRAGNVYRGPCEVRAENQDERVANGLGSDLDKAKLGVDALEFVEIGQTAFACWRADQQQVNKRRKARRRPQQQEQGRETLAGSSVDDLEVLGDVGHVNSQCQ</sequence>
<gene>
    <name evidence="2" type="ORF">OGATHE_005000</name>
</gene>
<evidence type="ECO:0000313" key="2">
    <source>
        <dbReference type="EMBL" id="KAH3660668.1"/>
    </source>
</evidence>
<protein>
    <submittedName>
        <fullName evidence="2">Uncharacterized protein</fullName>
    </submittedName>
</protein>
<proteinExistence type="predicted"/>
<organism evidence="2 3">
    <name type="scientific">Ogataea polymorpha</name>
    <dbReference type="NCBI Taxonomy" id="460523"/>
    <lineage>
        <taxon>Eukaryota</taxon>
        <taxon>Fungi</taxon>
        <taxon>Dikarya</taxon>
        <taxon>Ascomycota</taxon>
        <taxon>Saccharomycotina</taxon>
        <taxon>Pichiomycetes</taxon>
        <taxon>Pichiales</taxon>
        <taxon>Pichiaceae</taxon>
        <taxon>Ogataea</taxon>
    </lineage>
</organism>
<evidence type="ECO:0000313" key="3">
    <source>
        <dbReference type="Proteomes" id="UP000788993"/>
    </source>
</evidence>
<name>A0A9P8NUP5_9ASCO</name>
<dbReference type="Proteomes" id="UP000788993">
    <property type="component" value="Unassembled WGS sequence"/>
</dbReference>
<dbReference type="AlphaFoldDB" id="A0A9P8NUP5"/>
<dbReference type="EMBL" id="JAEUBD010001468">
    <property type="protein sequence ID" value="KAH3660668.1"/>
    <property type="molecule type" value="Genomic_DNA"/>
</dbReference>
<reference evidence="2" key="2">
    <citation type="submission" date="2021-01" db="EMBL/GenBank/DDBJ databases">
        <authorList>
            <person name="Schikora-Tamarit M.A."/>
        </authorList>
    </citation>
    <scope>NUCLEOTIDE SEQUENCE</scope>
    <source>
        <strain evidence="2">NCAIM Y.01608</strain>
    </source>
</reference>